<proteinExistence type="predicted"/>
<dbReference type="EMBL" id="JAAXKX010000015">
    <property type="protein sequence ID" value="NKN33746.1"/>
    <property type="molecule type" value="Genomic_DNA"/>
</dbReference>
<gene>
    <name evidence="1" type="ORF">HF203_10975</name>
</gene>
<protein>
    <submittedName>
        <fullName evidence="1">Uncharacterized protein</fullName>
    </submittedName>
</protein>
<organism evidence="1 2">
    <name type="scientific">Marichromatium bheemlicum</name>
    <dbReference type="NCBI Taxonomy" id="365339"/>
    <lineage>
        <taxon>Bacteria</taxon>
        <taxon>Pseudomonadati</taxon>
        <taxon>Pseudomonadota</taxon>
        <taxon>Gammaproteobacteria</taxon>
        <taxon>Chromatiales</taxon>
        <taxon>Chromatiaceae</taxon>
        <taxon>Marichromatium</taxon>
    </lineage>
</organism>
<dbReference type="Proteomes" id="UP000740754">
    <property type="component" value="Unassembled WGS sequence"/>
</dbReference>
<accession>A0ABX1IA70</accession>
<keyword evidence="2" id="KW-1185">Reference proteome</keyword>
<name>A0ABX1IA70_9GAMM</name>
<reference evidence="1 2" key="1">
    <citation type="submission" date="2020-04" db="EMBL/GenBank/DDBJ databases">
        <title>Draft Whole-Genome sequence of Marichromatium bheemlicum DSM 18632, type strain.</title>
        <authorList>
            <person name="Kyndt J.A."/>
            <person name="Meyer T.E."/>
        </authorList>
    </citation>
    <scope>NUCLEOTIDE SEQUENCE [LARGE SCALE GENOMIC DNA]</scope>
    <source>
        <strain evidence="1 2">DSM 18632</strain>
    </source>
</reference>
<evidence type="ECO:0000313" key="2">
    <source>
        <dbReference type="Proteomes" id="UP000740754"/>
    </source>
</evidence>
<evidence type="ECO:0000313" key="1">
    <source>
        <dbReference type="EMBL" id="NKN33746.1"/>
    </source>
</evidence>
<sequence>MIGRSRSDYLTDQRGRLQIDFLARFEHYQEDLAAPCDHLGLAPPAPEHLNRSRHGRLDYREFYDIQSRDWVARRFRRDIDLFGHRF</sequence>
<comment type="caution">
    <text evidence="1">The sequence shown here is derived from an EMBL/GenBank/DDBJ whole genome shotgun (WGS) entry which is preliminary data.</text>
</comment>
<dbReference type="RefSeq" id="WP_168669606.1">
    <property type="nucleotide sequence ID" value="NZ_JAAXKX010000015.1"/>
</dbReference>